<organism evidence="2">
    <name type="scientific">bioreactor metagenome</name>
    <dbReference type="NCBI Taxonomy" id="1076179"/>
    <lineage>
        <taxon>unclassified sequences</taxon>
        <taxon>metagenomes</taxon>
        <taxon>ecological metagenomes</taxon>
    </lineage>
</organism>
<gene>
    <name evidence="2" type="primary">pimB_1</name>
    <name evidence="2" type="ORF">SDC9_92940</name>
</gene>
<evidence type="ECO:0000259" key="1">
    <source>
        <dbReference type="Pfam" id="PF00534"/>
    </source>
</evidence>
<evidence type="ECO:0000313" key="2">
    <source>
        <dbReference type="EMBL" id="MPM46242.1"/>
    </source>
</evidence>
<dbReference type="InterPro" id="IPR001296">
    <property type="entry name" value="Glyco_trans_1"/>
</dbReference>
<protein>
    <submittedName>
        <fullName evidence="2">GDP-mannose-dependent alpha-(1-6)-phosphatidylinositol monomannoside mannosyltransferase</fullName>
        <ecNumber evidence="2">2.4.1.346</ecNumber>
    </submittedName>
</protein>
<dbReference type="EMBL" id="VSSQ01011200">
    <property type="protein sequence ID" value="MPM46242.1"/>
    <property type="molecule type" value="Genomic_DNA"/>
</dbReference>
<dbReference type="PANTHER" id="PTHR12526:SF622">
    <property type="entry name" value="GLYCOSYLTRANSFERASE (GROUP I)"/>
    <property type="match status" value="1"/>
</dbReference>
<dbReference type="GO" id="GO:0016757">
    <property type="term" value="F:glycosyltransferase activity"/>
    <property type="evidence" value="ECO:0007669"/>
    <property type="project" value="UniProtKB-KW"/>
</dbReference>
<proteinExistence type="predicted"/>
<reference evidence="2" key="1">
    <citation type="submission" date="2019-08" db="EMBL/GenBank/DDBJ databases">
        <authorList>
            <person name="Kucharzyk K."/>
            <person name="Murdoch R.W."/>
            <person name="Higgins S."/>
            <person name="Loffler F."/>
        </authorList>
    </citation>
    <scope>NUCLEOTIDE SEQUENCE</scope>
</reference>
<dbReference type="Pfam" id="PF00534">
    <property type="entry name" value="Glycos_transf_1"/>
    <property type="match status" value="1"/>
</dbReference>
<dbReference type="PANTHER" id="PTHR12526">
    <property type="entry name" value="GLYCOSYLTRANSFERASE"/>
    <property type="match status" value="1"/>
</dbReference>
<accession>A0A644ZZN7</accession>
<dbReference type="SUPFAM" id="SSF53756">
    <property type="entry name" value="UDP-Glycosyltransferase/glycogen phosphorylase"/>
    <property type="match status" value="1"/>
</dbReference>
<dbReference type="Gene3D" id="3.40.50.2000">
    <property type="entry name" value="Glycogen Phosphorylase B"/>
    <property type="match status" value="2"/>
</dbReference>
<dbReference type="AlphaFoldDB" id="A0A644ZZN7"/>
<dbReference type="EC" id="2.4.1.346" evidence="2"/>
<sequence>MRNLSSEIKLLIVGKEGYFEENVKLAKFCGVADRVIFPGMIPYSQVPKYISAMDICIIPFKKGGVSENALPLKLFEYLACGKPVVSSELEGVKKAVGNLVMYAKDSDEYRLIFKKLFDDDSLRYNMGISGREFIEKNYDWKNICEKLENLLIDVQEN</sequence>
<name>A0A644ZZN7_9ZZZZ</name>
<keyword evidence="2" id="KW-0808">Transferase</keyword>
<comment type="caution">
    <text evidence="2">The sequence shown here is derived from an EMBL/GenBank/DDBJ whole genome shotgun (WGS) entry which is preliminary data.</text>
</comment>
<feature type="domain" description="Glycosyl transferase family 1" evidence="1">
    <location>
        <begin position="4"/>
        <end position="132"/>
    </location>
</feature>
<keyword evidence="2" id="KW-0328">Glycosyltransferase</keyword>